<accession>A0A1G4AWQ8</accession>
<evidence type="ECO:0000313" key="2">
    <source>
        <dbReference type="EMBL" id="OHE93561.1"/>
    </source>
</evidence>
<keyword evidence="1" id="KW-0732">Signal</keyword>
<evidence type="ECO:0000256" key="1">
    <source>
        <dbReference type="SAM" id="SignalP"/>
    </source>
</evidence>
<evidence type="ECO:0000313" key="3">
    <source>
        <dbReference type="Proteomes" id="UP000176998"/>
    </source>
</evidence>
<proteinExistence type="predicted"/>
<reference evidence="2 3" key="1">
    <citation type="submission" date="2016-09" db="EMBL/GenBank/DDBJ databases">
        <authorList>
            <person name="Capua I."/>
            <person name="De Benedictis P."/>
            <person name="Joannis T."/>
            <person name="Lombin L.H."/>
            <person name="Cattoli G."/>
        </authorList>
    </citation>
    <scope>NUCLEOTIDE SEQUENCE [LARGE SCALE GENOMIC DNA]</scope>
    <source>
        <strain evidence="2 3">IMI 309357</strain>
    </source>
</reference>
<organism evidence="2 3">
    <name type="scientific">Colletotrichum orchidophilum</name>
    <dbReference type="NCBI Taxonomy" id="1209926"/>
    <lineage>
        <taxon>Eukaryota</taxon>
        <taxon>Fungi</taxon>
        <taxon>Dikarya</taxon>
        <taxon>Ascomycota</taxon>
        <taxon>Pezizomycotina</taxon>
        <taxon>Sordariomycetes</taxon>
        <taxon>Hypocreomycetidae</taxon>
        <taxon>Glomerellales</taxon>
        <taxon>Glomerellaceae</taxon>
        <taxon>Colletotrichum</taxon>
    </lineage>
</organism>
<keyword evidence="3" id="KW-1185">Reference proteome</keyword>
<feature type="signal peptide" evidence="1">
    <location>
        <begin position="1"/>
        <end position="18"/>
    </location>
</feature>
<name>A0A1G4AWQ8_9PEZI</name>
<protein>
    <recommendedName>
        <fullName evidence="4">ToxB-like N-terminal ascomycota domain-containing protein</fullName>
    </recommendedName>
</protein>
<sequence>MARSVLILAALCAATVQARPQSTGKCAFQITASSGSGAYGCLKVGETGGFSAPSGANVEFAMGRDCQVSVTNGPIEGVSVQSKGPC</sequence>
<dbReference type="GeneID" id="34564294"/>
<feature type="chain" id="PRO_5009602218" description="ToxB-like N-terminal ascomycota domain-containing protein" evidence="1">
    <location>
        <begin position="19"/>
        <end position="86"/>
    </location>
</feature>
<dbReference type="OrthoDB" id="10496612at2759"/>
<dbReference type="Proteomes" id="UP000176998">
    <property type="component" value="Unassembled WGS sequence"/>
</dbReference>
<comment type="caution">
    <text evidence="2">The sequence shown here is derived from an EMBL/GenBank/DDBJ whole genome shotgun (WGS) entry which is preliminary data.</text>
</comment>
<dbReference type="RefSeq" id="XP_022470726.1">
    <property type="nucleotide sequence ID" value="XM_022622784.1"/>
</dbReference>
<gene>
    <name evidence="2" type="ORF">CORC01_11158</name>
</gene>
<dbReference type="AlphaFoldDB" id="A0A1G4AWQ8"/>
<evidence type="ECO:0008006" key="4">
    <source>
        <dbReference type="Google" id="ProtNLM"/>
    </source>
</evidence>
<dbReference type="EMBL" id="MJBS01000117">
    <property type="protein sequence ID" value="OHE93561.1"/>
    <property type="molecule type" value="Genomic_DNA"/>
</dbReference>